<name>A0A821VZ37_9BILA</name>
<keyword evidence="3 5" id="KW-1133">Transmembrane helix</keyword>
<feature type="transmembrane region" description="Helical" evidence="5">
    <location>
        <begin position="267"/>
        <end position="292"/>
    </location>
</feature>
<dbReference type="Proteomes" id="UP000663848">
    <property type="component" value="Unassembled WGS sequence"/>
</dbReference>
<dbReference type="AlphaFoldDB" id="A0A821VZ37"/>
<dbReference type="SUPFAM" id="SSF103473">
    <property type="entry name" value="MFS general substrate transporter"/>
    <property type="match status" value="1"/>
</dbReference>
<protein>
    <submittedName>
        <fullName evidence="6">Uncharacterized protein</fullName>
    </submittedName>
</protein>
<evidence type="ECO:0000256" key="5">
    <source>
        <dbReference type="SAM" id="Phobius"/>
    </source>
</evidence>
<evidence type="ECO:0000256" key="4">
    <source>
        <dbReference type="ARBA" id="ARBA00023136"/>
    </source>
</evidence>
<feature type="transmembrane region" description="Helical" evidence="5">
    <location>
        <begin position="196"/>
        <end position="218"/>
    </location>
</feature>
<gene>
    <name evidence="6" type="ORF">QYT958_LOCUS31232</name>
</gene>
<dbReference type="PANTHER" id="PTHR10924">
    <property type="entry name" value="MAJOR FACILITATOR SUPERFAMILY PROTEIN-RELATED"/>
    <property type="match status" value="1"/>
</dbReference>
<dbReference type="PANTHER" id="PTHR10924:SF6">
    <property type="entry name" value="SOLUTE CARRIER FAMILY 49 MEMBER A3"/>
    <property type="match status" value="1"/>
</dbReference>
<comment type="subcellular location">
    <subcellularLocation>
        <location evidence="1">Membrane</location>
        <topology evidence="1">Multi-pass membrane protein</topology>
    </subcellularLocation>
</comment>
<dbReference type="InterPro" id="IPR049680">
    <property type="entry name" value="FLVCR1-2_SLC49-like"/>
</dbReference>
<keyword evidence="4 5" id="KW-0472">Membrane</keyword>
<dbReference type="InterPro" id="IPR036259">
    <property type="entry name" value="MFS_trans_sf"/>
</dbReference>
<reference evidence="6" key="1">
    <citation type="submission" date="2021-02" db="EMBL/GenBank/DDBJ databases">
        <authorList>
            <person name="Nowell W R."/>
        </authorList>
    </citation>
    <scope>NUCLEOTIDE SEQUENCE</scope>
</reference>
<evidence type="ECO:0000313" key="6">
    <source>
        <dbReference type="EMBL" id="CAF4913791.1"/>
    </source>
</evidence>
<dbReference type="EMBL" id="CAJOBR010015610">
    <property type="protein sequence ID" value="CAF4913791.1"/>
    <property type="molecule type" value="Genomic_DNA"/>
</dbReference>
<organism evidence="6 7">
    <name type="scientific">Rotaria socialis</name>
    <dbReference type="NCBI Taxonomy" id="392032"/>
    <lineage>
        <taxon>Eukaryota</taxon>
        <taxon>Metazoa</taxon>
        <taxon>Spiralia</taxon>
        <taxon>Gnathifera</taxon>
        <taxon>Rotifera</taxon>
        <taxon>Eurotatoria</taxon>
        <taxon>Bdelloidea</taxon>
        <taxon>Philodinida</taxon>
        <taxon>Philodinidae</taxon>
        <taxon>Rotaria</taxon>
    </lineage>
</organism>
<feature type="transmembrane region" description="Helical" evidence="5">
    <location>
        <begin position="230"/>
        <end position="255"/>
    </location>
</feature>
<evidence type="ECO:0000313" key="7">
    <source>
        <dbReference type="Proteomes" id="UP000663848"/>
    </source>
</evidence>
<evidence type="ECO:0000256" key="1">
    <source>
        <dbReference type="ARBA" id="ARBA00004141"/>
    </source>
</evidence>
<feature type="transmembrane region" description="Helical" evidence="5">
    <location>
        <begin position="165"/>
        <end position="189"/>
    </location>
</feature>
<sequence length="322" mass="35894">MATLWHYYSDVGGRSHHNSTLNGDCNSKNQDLCNRREIMLSDSNGVDYDSLMGMRGETLILHRTWLPRSRIKVIEKMEKKTTSDIVDAQAETYRVYDTLWVQLLIYVLVTFINVMLPVTFSSIQTKASSFFPLQQHNIDVALYSTITTLLNQFITPSGYSSVDVGTFGTIIILTGLCFGACNSILFFIVILRSSMFYPLAISCGFMGLFLLPLLPVVFEYAVECTYPVNATWSTGLLLSVSNVLGGIFVFILEGLIKRNVPEYTPGVVVTSAATFILCVMIIGALPLLFYYVPYLRLHSEVPHIIKHTANTNAHLGVNEGLS</sequence>
<feature type="transmembrane region" description="Helical" evidence="5">
    <location>
        <begin position="99"/>
        <end position="120"/>
    </location>
</feature>
<comment type="caution">
    <text evidence="6">The sequence shown here is derived from an EMBL/GenBank/DDBJ whole genome shotgun (WGS) entry which is preliminary data.</text>
</comment>
<evidence type="ECO:0000256" key="2">
    <source>
        <dbReference type="ARBA" id="ARBA00022692"/>
    </source>
</evidence>
<accession>A0A821VZ37</accession>
<evidence type="ECO:0000256" key="3">
    <source>
        <dbReference type="ARBA" id="ARBA00022989"/>
    </source>
</evidence>
<dbReference type="GO" id="GO:0016020">
    <property type="term" value="C:membrane"/>
    <property type="evidence" value="ECO:0007669"/>
    <property type="project" value="UniProtKB-SubCell"/>
</dbReference>
<keyword evidence="2 5" id="KW-0812">Transmembrane</keyword>
<proteinExistence type="predicted"/>